<evidence type="ECO:0000313" key="2">
    <source>
        <dbReference type="Proteomes" id="UP001595818"/>
    </source>
</evidence>
<gene>
    <name evidence="1" type="ORF">ACFPFU_12275</name>
</gene>
<sequence>MKNLSKLFVVFFVTCLISCNQEDDNPLTPDTEGFEELESKWMRIALWDEDGAINLLNPLESQVVKPDLDRFSGGSSNYVSSSGRYIISLERQDGRVLIFDTGIENHGDHAHVHGPSWLSVVAEAPLPTHFDASHGNIIIFNDGDGSVTWIRDQLLETPSFRPAIILPANTNAHHGAAAWLSGNKLAVTFQDPEASGSLPQYVKILDGNGEILYENQDVKVTGIHGDASNGKYALFGGTEGVIVASQDNTLKLIPNVSPLDPSSGNWMGTLRGHDQLEVFYGLARNHGVFKIDPEAETIQSIYSGDDVHAYLISADGGHLVVQRTDGNVKVFNARTGVELGSHSILASLRGNPSARKQLTDLEIYRLMDEENPILTLSEAFMYVLEPERDKISIRDITTMEKVKEIETPDHITQILRVGF</sequence>
<dbReference type="EMBL" id="JBHSJJ010000006">
    <property type="protein sequence ID" value="MFC4872466.1"/>
    <property type="molecule type" value="Genomic_DNA"/>
</dbReference>
<dbReference type="RefSeq" id="WP_377064883.1">
    <property type="nucleotide sequence ID" value="NZ_JBHSJJ010000006.1"/>
</dbReference>
<protein>
    <submittedName>
        <fullName evidence="1">Uncharacterized protein</fullName>
    </submittedName>
</protein>
<dbReference type="InterPro" id="IPR011047">
    <property type="entry name" value="Quinoprotein_ADH-like_sf"/>
</dbReference>
<accession>A0ABV9T1S3</accession>
<dbReference type="Proteomes" id="UP001595818">
    <property type="component" value="Unassembled WGS sequence"/>
</dbReference>
<dbReference type="Gene3D" id="2.130.10.10">
    <property type="entry name" value="YVTN repeat-like/Quinoprotein amine dehydrogenase"/>
    <property type="match status" value="1"/>
</dbReference>
<comment type="caution">
    <text evidence="1">The sequence shown here is derived from an EMBL/GenBank/DDBJ whole genome shotgun (WGS) entry which is preliminary data.</text>
</comment>
<dbReference type="SUPFAM" id="SSF50998">
    <property type="entry name" value="Quinoprotein alcohol dehydrogenase-like"/>
    <property type="match status" value="1"/>
</dbReference>
<organism evidence="1 2">
    <name type="scientific">Negadavirga shengliensis</name>
    <dbReference type="NCBI Taxonomy" id="1389218"/>
    <lineage>
        <taxon>Bacteria</taxon>
        <taxon>Pseudomonadati</taxon>
        <taxon>Bacteroidota</taxon>
        <taxon>Cytophagia</taxon>
        <taxon>Cytophagales</taxon>
        <taxon>Cyclobacteriaceae</taxon>
        <taxon>Negadavirga</taxon>
    </lineage>
</organism>
<keyword evidence="2" id="KW-1185">Reference proteome</keyword>
<proteinExistence type="predicted"/>
<reference evidence="2" key="1">
    <citation type="journal article" date="2019" name="Int. J. Syst. Evol. Microbiol.">
        <title>The Global Catalogue of Microorganisms (GCM) 10K type strain sequencing project: providing services to taxonomists for standard genome sequencing and annotation.</title>
        <authorList>
            <consortium name="The Broad Institute Genomics Platform"/>
            <consortium name="The Broad Institute Genome Sequencing Center for Infectious Disease"/>
            <person name="Wu L."/>
            <person name="Ma J."/>
        </authorList>
    </citation>
    <scope>NUCLEOTIDE SEQUENCE [LARGE SCALE GENOMIC DNA]</scope>
    <source>
        <strain evidence="2">CGMCC 4.7466</strain>
    </source>
</reference>
<evidence type="ECO:0000313" key="1">
    <source>
        <dbReference type="EMBL" id="MFC4872466.1"/>
    </source>
</evidence>
<name>A0ABV9T1S3_9BACT</name>
<dbReference type="InterPro" id="IPR015943">
    <property type="entry name" value="WD40/YVTN_repeat-like_dom_sf"/>
</dbReference>